<evidence type="ECO:0000313" key="2">
    <source>
        <dbReference type="EMBL" id="MDK2125767.1"/>
    </source>
</evidence>
<dbReference type="Pfam" id="PF00583">
    <property type="entry name" value="Acetyltransf_1"/>
    <property type="match status" value="1"/>
</dbReference>
<evidence type="ECO:0000313" key="3">
    <source>
        <dbReference type="Proteomes" id="UP001172778"/>
    </source>
</evidence>
<proteinExistence type="predicted"/>
<dbReference type="InterPro" id="IPR000182">
    <property type="entry name" value="GNAT_dom"/>
</dbReference>
<evidence type="ECO:0000259" key="1">
    <source>
        <dbReference type="PROSITE" id="PS51186"/>
    </source>
</evidence>
<dbReference type="EMBL" id="JARRAF010000024">
    <property type="protein sequence ID" value="MDK2125767.1"/>
    <property type="molecule type" value="Genomic_DNA"/>
</dbReference>
<dbReference type="SUPFAM" id="SSF55729">
    <property type="entry name" value="Acyl-CoA N-acyltransferases (Nat)"/>
    <property type="match status" value="1"/>
</dbReference>
<protein>
    <submittedName>
        <fullName evidence="2">GNAT family N-acetyltransferase</fullName>
    </submittedName>
</protein>
<dbReference type="InterPro" id="IPR016181">
    <property type="entry name" value="Acyl_CoA_acyltransferase"/>
</dbReference>
<name>A0ABT7E0D4_9NEIS</name>
<sequence>MQQPDLPPEYLMRPVHPADVERIGLQRYRMFTEAGWPDDERMQAMNTAFIPWLESALARGEYFGWMIEHQGEPVAGLGMFWLSWPPHPLDAGTRRGYLLNIYTEPAHRGKGLASALVRQGLATSRAAGVTVTALHATKIGRPLYESLGFSGSSEMFWIEPA</sequence>
<dbReference type="CDD" id="cd04301">
    <property type="entry name" value="NAT_SF"/>
    <property type="match status" value="1"/>
</dbReference>
<feature type="domain" description="N-acetyltransferase" evidence="1">
    <location>
        <begin position="10"/>
        <end position="161"/>
    </location>
</feature>
<keyword evidence="3" id="KW-1185">Reference proteome</keyword>
<dbReference type="RefSeq" id="WP_284102080.1">
    <property type="nucleotide sequence ID" value="NZ_JARRAF010000024.1"/>
</dbReference>
<gene>
    <name evidence="2" type="ORF">PZA18_17070</name>
</gene>
<comment type="caution">
    <text evidence="2">The sequence shown here is derived from an EMBL/GenBank/DDBJ whole genome shotgun (WGS) entry which is preliminary data.</text>
</comment>
<accession>A0ABT7E0D4</accession>
<reference evidence="2" key="1">
    <citation type="submission" date="2023-03" db="EMBL/GenBank/DDBJ databases">
        <title>Chitinimonas shenzhenensis gen. nov., sp. nov., a novel member of family Burkholderiaceae isolated from activated sludge collected in Shen Zhen, China.</title>
        <authorList>
            <person name="Wang X."/>
        </authorList>
    </citation>
    <scope>NUCLEOTIDE SEQUENCE</scope>
    <source>
        <strain evidence="2">DQS-5</strain>
    </source>
</reference>
<organism evidence="2 3">
    <name type="scientific">Parachitinimonas caeni</name>
    <dbReference type="NCBI Taxonomy" id="3031301"/>
    <lineage>
        <taxon>Bacteria</taxon>
        <taxon>Pseudomonadati</taxon>
        <taxon>Pseudomonadota</taxon>
        <taxon>Betaproteobacteria</taxon>
        <taxon>Neisseriales</taxon>
        <taxon>Chitinibacteraceae</taxon>
        <taxon>Parachitinimonas</taxon>
    </lineage>
</organism>
<dbReference type="Proteomes" id="UP001172778">
    <property type="component" value="Unassembled WGS sequence"/>
</dbReference>
<dbReference type="Gene3D" id="3.40.630.30">
    <property type="match status" value="1"/>
</dbReference>
<dbReference type="PROSITE" id="PS51186">
    <property type="entry name" value="GNAT"/>
    <property type="match status" value="1"/>
</dbReference>